<feature type="compositionally biased region" description="Low complexity" evidence="2">
    <location>
        <begin position="8"/>
        <end position="18"/>
    </location>
</feature>
<feature type="domain" description="Peptidase C1A papain C-terminal" evidence="4">
    <location>
        <begin position="99"/>
        <end position="324"/>
    </location>
</feature>
<keyword evidence="3" id="KW-0472">Membrane</keyword>
<dbReference type="EMBL" id="AP026867">
    <property type="protein sequence ID" value="BDS12696.1"/>
    <property type="molecule type" value="Genomic_DNA"/>
</dbReference>
<dbReference type="GO" id="GO:0006508">
    <property type="term" value="P:proteolysis"/>
    <property type="evidence" value="ECO:0007669"/>
    <property type="project" value="InterPro"/>
</dbReference>
<dbReference type="PANTHER" id="PTHR12411">
    <property type="entry name" value="CYSTEINE PROTEASE FAMILY C1-RELATED"/>
    <property type="match status" value="1"/>
</dbReference>
<proteinExistence type="inferred from homology"/>
<evidence type="ECO:0000256" key="2">
    <source>
        <dbReference type="SAM" id="MobiDB-lite"/>
    </source>
</evidence>
<dbReference type="GO" id="GO:0008234">
    <property type="term" value="F:cysteine-type peptidase activity"/>
    <property type="evidence" value="ECO:0007669"/>
    <property type="project" value="InterPro"/>
</dbReference>
<gene>
    <name evidence="5" type="ORF">AsAng_0034200</name>
</gene>
<keyword evidence="3" id="KW-1133">Transmembrane helix</keyword>
<dbReference type="SUPFAM" id="SSF54001">
    <property type="entry name" value="Cysteine proteinases"/>
    <property type="match status" value="1"/>
</dbReference>
<comment type="similarity">
    <text evidence="1">Belongs to the peptidase C1 family.</text>
</comment>
<evidence type="ECO:0000313" key="6">
    <source>
        <dbReference type="Proteomes" id="UP001060919"/>
    </source>
</evidence>
<sequence length="515" mass="57350">MAIRFRPDNNSNSNNNDNRGGGGGRNNSAIIMAVIMFAFRYPKFAIPIIIIGVIVFVMSGPGNNTQENIYSMGCDINQEKYDESKVFAALSPMSSKYSLPKAVSLRQFAPRPLNQGQQGSCVGWASAYAARTILEAATTGANPNSTTFSPSFLYNQIGLRGCQGAYTGEALEHMKQKGLLQFSKFPYDPNSCNKRPTQSQLQEAMRYRIRGYNRLTKTGRNYDVDLEAVKQNIAQGAPVIIAAKVPYSFQNMMGKRVWRPTSAEKRTVNSHGGHAMCLIGYDDNKRQFEIQNSWGTEWGDNGFVFISYENFKLFCREAYGVFPHQKAKTASATNFAIECGLYDVQNRSNITLRHVRDNLFETTAPVAKGTELKIEITNSLECFTYVFSKEVDNGNRQGAALKVFPPSDKYSAYMGIVGTRLFPRDGVGKFYADDEGNRDFMAIVYSKDELNPDEIRSRIDRAGKGNFYDNVMAAVGNRAFDDLNYQNKSGALISFKQSASAKQDVAVVVIAMDKR</sequence>
<evidence type="ECO:0000256" key="1">
    <source>
        <dbReference type="ARBA" id="ARBA00008455"/>
    </source>
</evidence>
<keyword evidence="3" id="KW-0812">Transmembrane</keyword>
<dbReference type="SMART" id="SM00645">
    <property type="entry name" value="Pept_C1"/>
    <property type="match status" value="1"/>
</dbReference>
<accession>A0A916DTP2</accession>
<dbReference type="InterPro" id="IPR038765">
    <property type="entry name" value="Papain-like_cys_pep_sf"/>
</dbReference>
<dbReference type="CDD" id="cd02619">
    <property type="entry name" value="Peptidase_C1"/>
    <property type="match status" value="1"/>
</dbReference>
<dbReference type="InterPro" id="IPR000668">
    <property type="entry name" value="Peptidase_C1A_C"/>
</dbReference>
<dbReference type="Proteomes" id="UP001060919">
    <property type="component" value="Chromosome"/>
</dbReference>
<organism evidence="5 6">
    <name type="scientific">Aureispira anguillae</name>
    <dbReference type="NCBI Taxonomy" id="2864201"/>
    <lineage>
        <taxon>Bacteria</taxon>
        <taxon>Pseudomonadati</taxon>
        <taxon>Bacteroidota</taxon>
        <taxon>Saprospiria</taxon>
        <taxon>Saprospirales</taxon>
        <taxon>Saprospiraceae</taxon>
        <taxon>Aureispira</taxon>
    </lineage>
</organism>
<protein>
    <submittedName>
        <fullName evidence="5">C1 family peptidase</fullName>
    </submittedName>
</protein>
<name>A0A916DTP2_9BACT</name>
<dbReference type="AlphaFoldDB" id="A0A916DTP2"/>
<dbReference type="Pfam" id="PF00112">
    <property type="entry name" value="Peptidase_C1"/>
    <property type="match status" value="1"/>
</dbReference>
<reference evidence="5" key="1">
    <citation type="submission" date="2022-09" db="EMBL/GenBank/DDBJ databases">
        <title>Aureispira anguillicida sp. nov., isolated from Leptocephalus of Japanese eel Anguilla japonica.</title>
        <authorList>
            <person name="Yuasa K."/>
            <person name="Mekata T."/>
            <person name="Ikunari K."/>
        </authorList>
    </citation>
    <scope>NUCLEOTIDE SEQUENCE</scope>
    <source>
        <strain evidence="5">EL160426</strain>
    </source>
</reference>
<evidence type="ECO:0000259" key="4">
    <source>
        <dbReference type="SMART" id="SM00645"/>
    </source>
</evidence>
<dbReference type="RefSeq" id="WP_264788056.1">
    <property type="nucleotide sequence ID" value="NZ_AP026867.1"/>
</dbReference>
<evidence type="ECO:0000256" key="3">
    <source>
        <dbReference type="SAM" id="Phobius"/>
    </source>
</evidence>
<dbReference type="InterPro" id="IPR013128">
    <property type="entry name" value="Peptidase_C1A"/>
</dbReference>
<feature type="region of interest" description="Disordered" evidence="2">
    <location>
        <begin position="1"/>
        <end position="23"/>
    </location>
</feature>
<feature type="transmembrane region" description="Helical" evidence="3">
    <location>
        <begin position="44"/>
        <end position="62"/>
    </location>
</feature>
<dbReference type="Gene3D" id="3.90.70.10">
    <property type="entry name" value="Cysteine proteinases"/>
    <property type="match status" value="1"/>
</dbReference>
<dbReference type="KEGG" id="aup:AsAng_0034200"/>
<keyword evidence="6" id="KW-1185">Reference proteome</keyword>
<evidence type="ECO:0000313" key="5">
    <source>
        <dbReference type="EMBL" id="BDS12696.1"/>
    </source>
</evidence>